<keyword evidence="2" id="KW-1185">Reference proteome</keyword>
<reference evidence="1" key="1">
    <citation type="submission" date="2022-10" db="EMBL/GenBank/DDBJ databases">
        <title>Complete Genome of Trichothecium roseum strain YXFP-22015, a Plant Pathogen Isolated from Citrus.</title>
        <authorList>
            <person name="Wang Y."/>
            <person name="Zhu L."/>
        </authorList>
    </citation>
    <scope>NUCLEOTIDE SEQUENCE</scope>
    <source>
        <strain evidence="1">YXFP-22015</strain>
    </source>
</reference>
<dbReference type="EMBL" id="CM047948">
    <property type="protein sequence ID" value="KAI9896328.1"/>
    <property type="molecule type" value="Genomic_DNA"/>
</dbReference>
<organism evidence="1 2">
    <name type="scientific">Trichothecium roseum</name>
    <dbReference type="NCBI Taxonomy" id="47278"/>
    <lineage>
        <taxon>Eukaryota</taxon>
        <taxon>Fungi</taxon>
        <taxon>Dikarya</taxon>
        <taxon>Ascomycota</taxon>
        <taxon>Pezizomycotina</taxon>
        <taxon>Sordariomycetes</taxon>
        <taxon>Hypocreomycetidae</taxon>
        <taxon>Hypocreales</taxon>
        <taxon>Hypocreales incertae sedis</taxon>
        <taxon>Trichothecium</taxon>
    </lineage>
</organism>
<name>A0ACC0UQE1_9HYPO</name>
<sequence length="355" mass="39052">MLNTQRLSMPANYYPVPSNASQFHLAPQPAHHQHQQHQQQEVQHQQQSVAAYDQFLDTTVVLPTSHRPSSGAWSPQDDQQLIQARAQGLNWNQIKNTYFPSKTSNACRKRHERLAERRDSDDWDNVKLQRLAKEYMTMRKEIWSELASRTGEKWNIVEQKCMSNGLKNLQSAARTAARQERIRNGQGIQGTSGASDPHLSGYDDDSGISGIGLTPVDELDAPYSSPETTASRGSSSSRHGGTNSTSSSTAGYPSHHYRHSHHQQQQQHHGNHPQMQSNMHMQVLAGTGAHAVGYNTSYHGSHGYSSSVSSSTSGHHGYSDPVSSQSPSPYMTGQRLSSADMHIGSLINRPGGGGA</sequence>
<comment type="caution">
    <text evidence="1">The sequence shown here is derived from an EMBL/GenBank/DDBJ whole genome shotgun (WGS) entry which is preliminary data.</text>
</comment>
<evidence type="ECO:0000313" key="2">
    <source>
        <dbReference type="Proteomes" id="UP001163324"/>
    </source>
</evidence>
<protein>
    <submittedName>
        <fullName evidence="1">Uncharacterized protein</fullName>
    </submittedName>
</protein>
<gene>
    <name evidence="1" type="ORF">N3K66_008500</name>
</gene>
<dbReference type="Proteomes" id="UP001163324">
    <property type="component" value="Chromosome 9"/>
</dbReference>
<proteinExistence type="predicted"/>
<accession>A0ACC0UQE1</accession>
<evidence type="ECO:0000313" key="1">
    <source>
        <dbReference type="EMBL" id="KAI9896328.1"/>
    </source>
</evidence>